<name>A0A845AZM1_9SPHN</name>
<reference evidence="3 4" key="1">
    <citation type="submission" date="2019-12" db="EMBL/GenBank/DDBJ databases">
        <title>Genomic-based taxomic classification of the family Erythrobacteraceae.</title>
        <authorList>
            <person name="Xu L."/>
        </authorList>
    </citation>
    <scope>NUCLEOTIDE SEQUENCE [LARGE SCALE GENOMIC DNA]</scope>
    <source>
        <strain evidence="3 4">KCTC 42453</strain>
    </source>
</reference>
<dbReference type="EMBL" id="WTYL01000001">
    <property type="protein sequence ID" value="MXP42882.1"/>
    <property type="molecule type" value="Genomic_DNA"/>
</dbReference>
<dbReference type="AlphaFoldDB" id="A0A845AZM1"/>
<dbReference type="OrthoDB" id="5523615at2"/>
<feature type="region of interest" description="Disordered" evidence="1">
    <location>
        <begin position="492"/>
        <end position="515"/>
    </location>
</feature>
<organism evidence="3 4">
    <name type="scientific">Allopontixanthobacter sediminis</name>
    <dbReference type="NCBI Taxonomy" id="1689985"/>
    <lineage>
        <taxon>Bacteria</taxon>
        <taxon>Pseudomonadati</taxon>
        <taxon>Pseudomonadota</taxon>
        <taxon>Alphaproteobacteria</taxon>
        <taxon>Sphingomonadales</taxon>
        <taxon>Erythrobacteraceae</taxon>
        <taxon>Allopontixanthobacter</taxon>
    </lineage>
</organism>
<protein>
    <recommendedName>
        <fullName evidence="5">DUF1570 domain-containing protein</fullName>
    </recommendedName>
</protein>
<sequence length="515" mass="57154">MFRILLAVISGLVLTAPAQAEWREASSDHFVIYSDQSEKRLRDFAEMLEGYHSAMEYITSIETGPISPSNRVTIYVLDSDREVRKLYGDTSSNVTGFYSSRAGGSLAFVPRLANGSRTELSDSELILLHEYAHHFMYSNYGIAFPMWLSEGFAEFYASARFERDGSIWIGRPAMHRAYELLGMREIPIELLLDTEAYAKREKTRQGDSFYGRSWLLYHYLTMAKFDAESSRADQLSDYQRNLFKGQGALEAARNAFGDLEQLDKDIDKYLRQRQISSFKLPAASISVGPIAIRTLAAGAEEAMATRIQSRRGVDAEKAAEILPGIRLVGAKFPDDPFVQATLAEAEFDAGNDALAIAAADRSLAGDLSNISAHIQKIYATFRAAEDAGTTDQNAGWSALRNAIVAANKVENDHPIPLIYFFRSFGAQGRPASDLAVQGLEQALSLAPYDVDLRLNVARQQIRDERFSSARQTLARLLLDPHKTGIAEVASELMDRIEGEKDRSKTAETPEDANAD</sequence>
<evidence type="ECO:0008006" key="5">
    <source>
        <dbReference type="Google" id="ProtNLM"/>
    </source>
</evidence>
<dbReference type="Gene3D" id="1.25.40.10">
    <property type="entry name" value="Tetratricopeptide repeat domain"/>
    <property type="match status" value="1"/>
</dbReference>
<feature type="chain" id="PRO_5032666886" description="DUF1570 domain-containing protein" evidence="2">
    <location>
        <begin position="21"/>
        <end position="515"/>
    </location>
</feature>
<proteinExistence type="predicted"/>
<keyword evidence="2" id="KW-0732">Signal</keyword>
<feature type="compositionally biased region" description="Basic and acidic residues" evidence="1">
    <location>
        <begin position="492"/>
        <end position="507"/>
    </location>
</feature>
<accession>A0A845AZM1</accession>
<keyword evidence="4" id="KW-1185">Reference proteome</keyword>
<evidence type="ECO:0000313" key="4">
    <source>
        <dbReference type="Proteomes" id="UP000431922"/>
    </source>
</evidence>
<dbReference type="Proteomes" id="UP000431922">
    <property type="component" value="Unassembled WGS sequence"/>
</dbReference>
<evidence type="ECO:0000313" key="3">
    <source>
        <dbReference type="EMBL" id="MXP42882.1"/>
    </source>
</evidence>
<dbReference type="SUPFAM" id="SSF48452">
    <property type="entry name" value="TPR-like"/>
    <property type="match status" value="1"/>
</dbReference>
<dbReference type="RefSeq" id="WP_160754547.1">
    <property type="nucleotide sequence ID" value="NZ_WTYL01000001.1"/>
</dbReference>
<evidence type="ECO:0000256" key="2">
    <source>
        <dbReference type="SAM" id="SignalP"/>
    </source>
</evidence>
<evidence type="ECO:0000256" key="1">
    <source>
        <dbReference type="SAM" id="MobiDB-lite"/>
    </source>
</evidence>
<comment type="caution">
    <text evidence="3">The sequence shown here is derived from an EMBL/GenBank/DDBJ whole genome shotgun (WGS) entry which is preliminary data.</text>
</comment>
<dbReference type="InterPro" id="IPR011990">
    <property type="entry name" value="TPR-like_helical_dom_sf"/>
</dbReference>
<feature type="signal peptide" evidence="2">
    <location>
        <begin position="1"/>
        <end position="20"/>
    </location>
</feature>
<gene>
    <name evidence="3" type="ORF">GRI65_00260</name>
</gene>